<reference evidence="2" key="1">
    <citation type="submission" date="2025-08" db="UniProtKB">
        <authorList>
            <consortium name="RefSeq"/>
        </authorList>
    </citation>
    <scope>IDENTIFICATION</scope>
</reference>
<evidence type="ECO:0000313" key="2">
    <source>
        <dbReference type="RefSeq" id="XP_016446610.1"/>
    </source>
</evidence>
<dbReference type="PANTHER" id="PTHR11439:SF499">
    <property type="entry name" value="PPC DOMAIN-CONTAINING PROTEIN"/>
    <property type="match status" value="1"/>
</dbReference>
<dbReference type="STRING" id="4097.A0A1S3Y399"/>
<name>A0A1S3Y399_TOBAC</name>
<dbReference type="OMA" id="WNCLRAS"/>
<accession>A0A1S3Y399</accession>
<gene>
    <name evidence="2" type="primary">LOC107771694</name>
</gene>
<sequence>MHLSKETYMKKCIWNCLRASEDRGRQKRQNVLNRKFKVKDLGELRYFLGIEVMRSNQGILLNQRKYALQLVCDVGLGSTKPAATPLDMNQKFTSVEFDKHVGVAGDEMLTCISAYQRLIGRLIYLTITRPDIIFVVQTLSQFM</sequence>
<dbReference type="KEGG" id="nta:107771694"/>
<protein>
    <submittedName>
        <fullName evidence="2">Uncharacterized mitochondrial protein AtMg00810-like</fullName>
    </submittedName>
</protein>
<evidence type="ECO:0000259" key="1">
    <source>
        <dbReference type="Pfam" id="PF07727"/>
    </source>
</evidence>
<dbReference type="AlphaFoldDB" id="A0A1S3Y399"/>
<dbReference type="OrthoDB" id="1304282at2759"/>
<dbReference type="Pfam" id="PF07727">
    <property type="entry name" value="RVT_2"/>
    <property type="match status" value="1"/>
</dbReference>
<dbReference type="RefSeq" id="XP_016446610.1">
    <property type="nucleotide sequence ID" value="XM_016591124.1"/>
</dbReference>
<dbReference type="PaxDb" id="4097-A0A1S3Y399"/>
<organism evidence="2">
    <name type="scientific">Nicotiana tabacum</name>
    <name type="common">Common tobacco</name>
    <dbReference type="NCBI Taxonomy" id="4097"/>
    <lineage>
        <taxon>Eukaryota</taxon>
        <taxon>Viridiplantae</taxon>
        <taxon>Streptophyta</taxon>
        <taxon>Embryophyta</taxon>
        <taxon>Tracheophyta</taxon>
        <taxon>Spermatophyta</taxon>
        <taxon>Magnoliopsida</taxon>
        <taxon>eudicotyledons</taxon>
        <taxon>Gunneridae</taxon>
        <taxon>Pentapetalae</taxon>
        <taxon>asterids</taxon>
        <taxon>lamiids</taxon>
        <taxon>Solanales</taxon>
        <taxon>Solanaceae</taxon>
        <taxon>Nicotianoideae</taxon>
        <taxon>Nicotianeae</taxon>
        <taxon>Nicotiana</taxon>
    </lineage>
</organism>
<feature type="domain" description="Reverse transcriptase Ty1/copia-type" evidence="1">
    <location>
        <begin position="30"/>
        <end position="86"/>
    </location>
</feature>
<proteinExistence type="predicted"/>
<dbReference type="InterPro" id="IPR013103">
    <property type="entry name" value="RVT_2"/>
</dbReference>
<dbReference type="PANTHER" id="PTHR11439">
    <property type="entry name" value="GAG-POL-RELATED RETROTRANSPOSON"/>
    <property type="match status" value="1"/>
</dbReference>